<proteinExistence type="predicted"/>
<dbReference type="AlphaFoldDB" id="A0A9W9HDA2"/>
<accession>A0A9W9HDA2</accession>
<sequence>MFLTTGYVPVFSADQLVQALFDLIKLPLFCGHRSLIRFIYSGPQVILPQLQTSLLFAVPRASCPNQEIKIGFGAFYDAYRNPYHSLTKQNSDEYYFSTTIRGHLNDSFVLKLLKLFHEHTKDRTKRGQKRILLNGYLSHKTIELPTFCDKRNDIPIYFPSHITHLL</sequence>
<comment type="caution">
    <text evidence="2">The sequence shown here is derived from an EMBL/GenBank/DDBJ whole genome shotgun (WGS) entry which is preliminary data.</text>
</comment>
<dbReference type="EMBL" id="JAPZBO010000007">
    <property type="protein sequence ID" value="KAJ5311078.1"/>
    <property type="molecule type" value="Genomic_DNA"/>
</dbReference>
<reference evidence="2" key="1">
    <citation type="submission" date="2022-12" db="EMBL/GenBank/DDBJ databases">
        <authorList>
            <person name="Petersen C."/>
        </authorList>
    </citation>
    <scope>NUCLEOTIDE SEQUENCE</scope>
    <source>
        <strain evidence="2">IBT 21472</strain>
    </source>
</reference>
<dbReference type="GO" id="GO:0003676">
    <property type="term" value="F:nucleic acid binding"/>
    <property type="evidence" value="ECO:0007669"/>
    <property type="project" value="InterPro"/>
</dbReference>
<dbReference type="InterPro" id="IPR004875">
    <property type="entry name" value="DDE_SF_endonuclease_dom"/>
</dbReference>
<name>A0A9W9HDA2_9EURO</name>
<dbReference type="Proteomes" id="UP001147746">
    <property type="component" value="Unassembled WGS sequence"/>
</dbReference>
<evidence type="ECO:0000313" key="3">
    <source>
        <dbReference type="Proteomes" id="UP001147746"/>
    </source>
</evidence>
<evidence type="ECO:0000259" key="1">
    <source>
        <dbReference type="Pfam" id="PF03184"/>
    </source>
</evidence>
<protein>
    <recommendedName>
        <fullName evidence="1">DDE-1 domain-containing protein</fullName>
    </recommendedName>
</protein>
<gene>
    <name evidence="2" type="ORF">N7476_006938</name>
</gene>
<dbReference type="Pfam" id="PF03184">
    <property type="entry name" value="DDE_1"/>
    <property type="match status" value="1"/>
</dbReference>
<reference evidence="2" key="2">
    <citation type="journal article" date="2023" name="IMA Fungus">
        <title>Comparative genomic study of the Penicillium genus elucidates a diverse pangenome and 15 lateral gene transfer events.</title>
        <authorList>
            <person name="Petersen C."/>
            <person name="Sorensen T."/>
            <person name="Nielsen M.R."/>
            <person name="Sondergaard T.E."/>
            <person name="Sorensen J.L."/>
            <person name="Fitzpatrick D.A."/>
            <person name="Frisvad J.C."/>
            <person name="Nielsen K.L."/>
        </authorList>
    </citation>
    <scope>NUCLEOTIDE SEQUENCE</scope>
    <source>
        <strain evidence="2">IBT 21472</strain>
    </source>
</reference>
<organism evidence="2 3">
    <name type="scientific">Penicillium atrosanguineum</name>
    <dbReference type="NCBI Taxonomy" id="1132637"/>
    <lineage>
        <taxon>Eukaryota</taxon>
        <taxon>Fungi</taxon>
        <taxon>Dikarya</taxon>
        <taxon>Ascomycota</taxon>
        <taxon>Pezizomycotina</taxon>
        <taxon>Eurotiomycetes</taxon>
        <taxon>Eurotiomycetidae</taxon>
        <taxon>Eurotiales</taxon>
        <taxon>Aspergillaceae</taxon>
        <taxon>Penicillium</taxon>
    </lineage>
</organism>
<feature type="domain" description="DDE-1" evidence="1">
    <location>
        <begin position="87"/>
        <end position="166"/>
    </location>
</feature>
<evidence type="ECO:0000313" key="2">
    <source>
        <dbReference type="EMBL" id="KAJ5311078.1"/>
    </source>
</evidence>
<keyword evidence="3" id="KW-1185">Reference proteome</keyword>